<name>V4CC22_LOTGI</name>
<reference evidence="2 3" key="1">
    <citation type="journal article" date="2013" name="Nature">
        <title>Insights into bilaterian evolution from three spiralian genomes.</title>
        <authorList>
            <person name="Simakov O."/>
            <person name="Marletaz F."/>
            <person name="Cho S.J."/>
            <person name="Edsinger-Gonzales E."/>
            <person name="Havlak P."/>
            <person name="Hellsten U."/>
            <person name="Kuo D.H."/>
            <person name="Larsson T."/>
            <person name="Lv J."/>
            <person name="Arendt D."/>
            <person name="Savage R."/>
            <person name="Osoegawa K."/>
            <person name="de Jong P."/>
            <person name="Grimwood J."/>
            <person name="Chapman J.A."/>
            <person name="Shapiro H."/>
            <person name="Aerts A."/>
            <person name="Otillar R.P."/>
            <person name="Terry A.Y."/>
            <person name="Boore J.L."/>
            <person name="Grigoriev I.V."/>
            <person name="Lindberg D.R."/>
            <person name="Seaver E.C."/>
            <person name="Weisblat D.A."/>
            <person name="Putnam N.H."/>
            <person name="Rokhsar D.S."/>
        </authorList>
    </citation>
    <scope>NUCLEOTIDE SEQUENCE [LARGE SCALE GENOMIC DNA]</scope>
</reference>
<evidence type="ECO:0000256" key="1">
    <source>
        <dbReference type="SAM" id="MobiDB-lite"/>
    </source>
</evidence>
<proteinExistence type="predicted"/>
<gene>
    <name evidence="2" type="ORF">LOTGIDRAFT_158497</name>
</gene>
<dbReference type="CTD" id="20237763"/>
<dbReference type="AlphaFoldDB" id="V4CC22"/>
<sequence length="197" mass="22763">MEQKIREDKARLNLKLLEEQLQIGEDLAVAEAAERVLENIEIRDVVSRHSASYQPQPKGEDRLPRSRGFCEPKKQDRIVEREALKPVRQSEEPVNKRWCSKATEMKSKEKSVRFSHLVDFIRNESMKANDAIFGKEAIMKLAEKKKPVDKKKHVTASYNRNKASYATDLKSKEDRLKKKSVAPVSRTNDRMVVMKDG</sequence>
<accession>V4CC22</accession>
<protein>
    <submittedName>
        <fullName evidence="2">Uncharacterized protein</fullName>
    </submittedName>
</protein>
<evidence type="ECO:0000313" key="2">
    <source>
        <dbReference type="EMBL" id="ESO99409.1"/>
    </source>
</evidence>
<feature type="compositionally biased region" description="Basic and acidic residues" evidence="1">
    <location>
        <begin position="187"/>
        <end position="197"/>
    </location>
</feature>
<dbReference type="RefSeq" id="XP_009049898.1">
    <property type="nucleotide sequence ID" value="XM_009051650.1"/>
</dbReference>
<dbReference type="EMBL" id="KB201037">
    <property type="protein sequence ID" value="ESO99409.1"/>
    <property type="molecule type" value="Genomic_DNA"/>
</dbReference>
<feature type="region of interest" description="Disordered" evidence="1">
    <location>
        <begin position="48"/>
        <end position="68"/>
    </location>
</feature>
<dbReference type="OrthoDB" id="6152366at2759"/>
<feature type="region of interest" description="Disordered" evidence="1">
    <location>
        <begin position="159"/>
        <end position="197"/>
    </location>
</feature>
<evidence type="ECO:0000313" key="3">
    <source>
        <dbReference type="Proteomes" id="UP000030746"/>
    </source>
</evidence>
<organism evidence="2 3">
    <name type="scientific">Lottia gigantea</name>
    <name type="common">Giant owl limpet</name>
    <dbReference type="NCBI Taxonomy" id="225164"/>
    <lineage>
        <taxon>Eukaryota</taxon>
        <taxon>Metazoa</taxon>
        <taxon>Spiralia</taxon>
        <taxon>Lophotrochozoa</taxon>
        <taxon>Mollusca</taxon>
        <taxon>Gastropoda</taxon>
        <taxon>Patellogastropoda</taxon>
        <taxon>Lottioidea</taxon>
        <taxon>Lottiidae</taxon>
        <taxon>Lottia</taxon>
    </lineage>
</organism>
<dbReference type="Proteomes" id="UP000030746">
    <property type="component" value="Unassembled WGS sequence"/>
</dbReference>
<dbReference type="GeneID" id="20237763"/>
<feature type="compositionally biased region" description="Basic and acidic residues" evidence="1">
    <location>
        <begin position="58"/>
        <end position="68"/>
    </location>
</feature>
<dbReference type="KEGG" id="lgi:LOTGIDRAFT_158497"/>
<keyword evidence="3" id="KW-1185">Reference proteome</keyword>
<dbReference type="HOGENOM" id="CLU_1385601_0_0_1"/>